<feature type="non-terminal residue" evidence="2">
    <location>
        <position position="1"/>
    </location>
</feature>
<dbReference type="InterPro" id="IPR005106">
    <property type="entry name" value="Asp/hSer_DH_NAD-bd"/>
</dbReference>
<dbReference type="Proteomes" id="UP001642464">
    <property type="component" value="Unassembled WGS sequence"/>
</dbReference>
<organism evidence="2 3">
    <name type="scientific">Durusdinium trenchii</name>
    <dbReference type="NCBI Taxonomy" id="1381693"/>
    <lineage>
        <taxon>Eukaryota</taxon>
        <taxon>Sar</taxon>
        <taxon>Alveolata</taxon>
        <taxon>Dinophyceae</taxon>
        <taxon>Suessiales</taxon>
        <taxon>Symbiodiniaceae</taxon>
        <taxon>Durusdinium</taxon>
    </lineage>
</organism>
<gene>
    <name evidence="2" type="ORF">SCF082_LOCUS30989</name>
</gene>
<proteinExistence type="predicted"/>
<dbReference type="Pfam" id="PF03447">
    <property type="entry name" value="NAD_binding_3"/>
    <property type="match status" value="1"/>
</dbReference>
<evidence type="ECO:0000313" key="3">
    <source>
        <dbReference type="Proteomes" id="UP001642464"/>
    </source>
</evidence>
<evidence type="ECO:0000313" key="2">
    <source>
        <dbReference type="EMBL" id="CAK9057951.1"/>
    </source>
</evidence>
<feature type="domain" description="Aspartate/homoserine dehydrogenase NAD-binding" evidence="1">
    <location>
        <begin position="64"/>
        <end position="124"/>
    </location>
</feature>
<accession>A0ABP0N2Y5</accession>
<comment type="caution">
    <text evidence="2">The sequence shown here is derived from an EMBL/GenBank/DDBJ whole genome shotgun (WGS) entry which is preliminary data.</text>
</comment>
<keyword evidence="3" id="KW-1185">Reference proteome</keyword>
<evidence type="ECO:0000259" key="1">
    <source>
        <dbReference type="Pfam" id="PF03447"/>
    </source>
</evidence>
<reference evidence="2 3" key="1">
    <citation type="submission" date="2024-02" db="EMBL/GenBank/DDBJ databases">
        <authorList>
            <person name="Chen Y."/>
            <person name="Shah S."/>
            <person name="Dougan E. K."/>
            <person name="Thang M."/>
            <person name="Chan C."/>
        </authorList>
    </citation>
    <scope>NUCLEOTIDE SEQUENCE [LARGE SCALE GENOMIC DNA]</scope>
</reference>
<dbReference type="InterPro" id="IPR036291">
    <property type="entry name" value="NAD(P)-bd_dom_sf"/>
</dbReference>
<dbReference type="Gene3D" id="3.40.50.720">
    <property type="entry name" value="NAD(P)-binding Rossmann-like Domain"/>
    <property type="match status" value="1"/>
</dbReference>
<dbReference type="EMBL" id="CAXAMM010025969">
    <property type="protein sequence ID" value="CAK9057951.1"/>
    <property type="molecule type" value="Genomic_DNA"/>
</dbReference>
<name>A0ABP0N2Y5_9DINO</name>
<dbReference type="SUPFAM" id="SSF51735">
    <property type="entry name" value="NAD(P)-binding Rossmann-fold domains"/>
    <property type="match status" value="1"/>
</dbReference>
<sequence>NKMVCAQRGLPLAQLEKHIEDGSLDLAQMEDGFSAPKDFAGVRQSKGRPVRRGSQVVKGLSTNEKAIWGLDHFAEYPRKIIVDCTDSELVASKYPEWLQRGFHIITPNRQILTAPSEQYEECFKYVGHLESIYFDLSRRDVQEACLVEHSSDTTPPWAGKFPSSHYSKTCSRRAIE</sequence>
<protein>
    <submittedName>
        <fullName evidence="2">Chloroplastic (AK-HD) (AK-HSDH)</fullName>
    </submittedName>
</protein>